<comment type="caution">
    <text evidence="2">The sequence shown here is derived from an EMBL/GenBank/DDBJ whole genome shotgun (WGS) entry which is preliminary data.</text>
</comment>
<protein>
    <submittedName>
        <fullName evidence="2">Uncharacterized protein DUF3667</fullName>
    </submittedName>
</protein>
<organism evidence="2 3">
    <name type="scientific">Dysgonomonas alginatilytica</name>
    <dbReference type="NCBI Taxonomy" id="1605892"/>
    <lineage>
        <taxon>Bacteria</taxon>
        <taxon>Pseudomonadati</taxon>
        <taxon>Bacteroidota</taxon>
        <taxon>Bacteroidia</taxon>
        <taxon>Bacteroidales</taxon>
        <taxon>Dysgonomonadaceae</taxon>
        <taxon>Dysgonomonas</taxon>
    </lineage>
</organism>
<evidence type="ECO:0000313" key="3">
    <source>
        <dbReference type="Proteomes" id="UP000247973"/>
    </source>
</evidence>
<dbReference type="Pfam" id="PF12412">
    <property type="entry name" value="DUF3667"/>
    <property type="match status" value="1"/>
</dbReference>
<dbReference type="InterPro" id="IPR022134">
    <property type="entry name" value="DUF3667"/>
</dbReference>
<sequence length="248" mass="29033">MSKTTKHCANCNNTVKGNFCTECGQSIKTSRIDLSHLVEELQFSFLHINKGMIYTVKELILKPGYTIKSYLSGKRVQYFKPFTFLLIWGSIYGLVLHFFNVYPDSEMNRQNNAIFDINYIYNWYYSHYSLIQLLIIPFYALSSYVLYRKSNYNYIEHLVISSYTHGVKVIILLLFYPAFYYSHSRGVYLITLACLYIYNIYVLVEVFKTSSWFKAILKAVISIVLTLIVASITIIVILEGIHHFLRIF</sequence>
<dbReference type="Proteomes" id="UP000247973">
    <property type="component" value="Unassembled WGS sequence"/>
</dbReference>
<dbReference type="AlphaFoldDB" id="A0A2V3PHN4"/>
<name>A0A2V3PHN4_9BACT</name>
<accession>A0A2V3PHN4</accession>
<reference evidence="2 3" key="1">
    <citation type="submission" date="2018-03" db="EMBL/GenBank/DDBJ databases">
        <title>Genomic Encyclopedia of Archaeal and Bacterial Type Strains, Phase II (KMG-II): from individual species to whole genera.</title>
        <authorList>
            <person name="Goeker M."/>
        </authorList>
    </citation>
    <scope>NUCLEOTIDE SEQUENCE [LARGE SCALE GENOMIC DNA]</scope>
    <source>
        <strain evidence="2 3">DSM 100214</strain>
    </source>
</reference>
<proteinExistence type="predicted"/>
<dbReference type="EMBL" id="QICL01000045">
    <property type="protein sequence ID" value="PXV58478.1"/>
    <property type="molecule type" value="Genomic_DNA"/>
</dbReference>
<keyword evidence="1" id="KW-0812">Transmembrane</keyword>
<feature type="transmembrane region" description="Helical" evidence="1">
    <location>
        <begin position="186"/>
        <end position="204"/>
    </location>
</feature>
<keyword evidence="1" id="KW-0472">Membrane</keyword>
<feature type="transmembrane region" description="Helical" evidence="1">
    <location>
        <begin position="158"/>
        <end position="180"/>
    </location>
</feature>
<dbReference type="RefSeq" id="WP_110312571.1">
    <property type="nucleotide sequence ID" value="NZ_QICL01000045.1"/>
</dbReference>
<evidence type="ECO:0000256" key="1">
    <source>
        <dbReference type="SAM" id="Phobius"/>
    </source>
</evidence>
<feature type="transmembrane region" description="Helical" evidence="1">
    <location>
        <begin position="216"/>
        <end position="238"/>
    </location>
</feature>
<feature type="transmembrane region" description="Helical" evidence="1">
    <location>
        <begin position="123"/>
        <end position="146"/>
    </location>
</feature>
<evidence type="ECO:0000313" key="2">
    <source>
        <dbReference type="EMBL" id="PXV58478.1"/>
    </source>
</evidence>
<keyword evidence="3" id="KW-1185">Reference proteome</keyword>
<feature type="transmembrane region" description="Helical" evidence="1">
    <location>
        <begin position="82"/>
        <end position="103"/>
    </location>
</feature>
<dbReference type="OrthoDB" id="1315649at2"/>
<gene>
    <name evidence="2" type="ORF">CLV62_1451</name>
</gene>
<keyword evidence="1" id="KW-1133">Transmembrane helix</keyword>